<name>A0A7E4VCN9_PANRE</name>
<evidence type="ECO:0000259" key="7">
    <source>
        <dbReference type="PROSITE" id="PS50076"/>
    </source>
</evidence>
<dbReference type="InterPro" id="IPR001623">
    <property type="entry name" value="DnaJ_domain"/>
</dbReference>
<feature type="compositionally biased region" description="Polar residues" evidence="6">
    <location>
        <begin position="22"/>
        <end position="32"/>
    </location>
</feature>
<proteinExistence type="predicted"/>
<dbReference type="WBParaSite" id="Pan_g19436.t1">
    <property type="protein sequence ID" value="Pan_g19436.t1"/>
    <property type="gene ID" value="Pan_g19436"/>
</dbReference>
<dbReference type="Proteomes" id="UP000492821">
    <property type="component" value="Unassembled WGS sequence"/>
</dbReference>
<dbReference type="PANTHER" id="PTHR44027">
    <property type="entry name" value="DNAJ HOMOLOG SUBFAMILY C MEMBER 5 HOMOLOG"/>
    <property type="match status" value="1"/>
</dbReference>
<reference evidence="9" key="2">
    <citation type="submission" date="2020-10" db="UniProtKB">
        <authorList>
            <consortium name="WormBaseParasite"/>
        </authorList>
    </citation>
    <scope>IDENTIFICATION</scope>
</reference>
<feature type="domain" description="J" evidence="7">
    <location>
        <begin position="70"/>
        <end position="138"/>
    </location>
</feature>
<keyword evidence="4" id="KW-0143">Chaperone</keyword>
<feature type="region of interest" description="Disordered" evidence="6">
    <location>
        <begin position="1"/>
        <end position="46"/>
    </location>
</feature>
<accession>A0A7E4VCN9</accession>
<dbReference type="SMART" id="SM00271">
    <property type="entry name" value="DnaJ"/>
    <property type="match status" value="1"/>
</dbReference>
<dbReference type="Gene3D" id="1.10.287.110">
    <property type="entry name" value="DnaJ domain"/>
    <property type="match status" value="1"/>
</dbReference>
<keyword evidence="8" id="KW-1185">Reference proteome</keyword>
<feature type="compositionally biased region" description="Acidic residues" evidence="6">
    <location>
        <begin position="346"/>
        <end position="355"/>
    </location>
</feature>
<dbReference type="AlphaFoldDB" id="A0A7E4VCN9"/>
<evidence type="ECO:0000256" key="6">
    <source>
        <dbReference type="SAM" id="MobiDB-lite"/>
    </source>
</evidence>
<dbReference type="PANTHER" id="PTHR44027:SF7">
    <property type="entry name" value="DNAJ HOMOLOG SUBFAMILY C MEMBER 5 HOMOLOG"/>
    <property type="match status" value="1"/>
</dbReference>
<evidence type="ECO:0000313" key="8">
    <source>
        <dbReference type="Proteomes" id="UP000492821"/>
    </source>
</evidence>
<feature type="region of interest" description="Disordered" evidence="6">
    <location>
        <begin position="210"/>
        <end position="232"/>
    </location>
</feature>
<keyword evidence="2" id="KW-0472">Membrane</keyword>
<dbReference type="InterPro" id="IPR036869">
    <property type="entry name" value="J_dom_sf"/>
</dbReference>
<dbReference type="PROSITE" id="PS50076">
    <property type="entry name" value="DNAJ_2"/>
    <property type="match status" value="1"/>
</dbReference>
<dbReference type="CDD" id="cd06257">
    <property type="entry name" value="DnaJ"/>
    <property type="match status" value="1"/>
</dbReference>
<evidence type="ECO:0000256" key="3">
    <source>
        <dbReference type="ARBA" id="ARBA00023139"/>
    </source>
</evidence>
<dbReference type="InterPro" id="IPR051434">
    <property type="entry name" value="DnaJ_C_subfamily_member5"/>
</dbReference>
<dbReference type="PRINTS" id="PR00625">
    <property type="entry name" value="JDOMAIN"/>
</dbReference>
<dbReference type="Pfam" id="PF00226">
    <property type="entry name" value="DnaJ"/>
    <property type="match status" value="1"/>
</dbReference>
<dbReference type="GO" id="GO:0016020">
    <property type="term" value="C:membrane"/>
    <property type="evidence" value="ECO:0007669"/>
    <property type="project" value="UniProtKB-SubCell"/>
</dbReference>
<evidence type="ECO:0000313" key="9">
    <source>
        <dbReference type="WBParaSite" id="Pan_g19436.t1"/>
    </source>
</evidence>
<keyword evidence="5" id="KW-0449">Lipoprotein</keyword>
<feature type="compositionally biased region" description="Basic and acidic residues" evidence="6">
    <location>
        <begin position="326"/>
        <end position="345"/>
    </location>
</feature>
<dbReference type="SUPFAM" id="SSF46565">
    <property type="entry name" value="Chaperone J-domain"/>
    <property type="match status" value="1"/>
</dbReference>
<keyword evidence="3" id="KW-0564">Palmitate</keyword>
<protein>
    <submittedName>
        <fullName evidence="9">J domain-containing protein</fullName>
    </submittedName>
</protein>
<organism evidence="8 9">
    <name type="scientific">Panagrellus redivivus</name>
    <name type="common">Microworm</name>
    <dbReference type="NCBI Taxonomy" id="6233"/>
    <lineage>
        <taxon>Eukaryota</taxon>
        <taxon>Metazoa</taxon>
        <taxon>Ecdysozoa</taxon>
        <taxon>Nematoda</taxon>
        <taxon>Chromadorea</taxon>
        <taxon>Rhabditida</taxon>
        <taxon>Tylenchina</taxon>
        <taxon>Panagrolaimomorpha</taxon>
        <taxon>Panagrolaimoidea</taxon>
        <taxon>Panagrolaimidae</taxon>
        <taxon>Panagrellus</taxon>
    </lineage>
</organism>
<feature type="region of interest" description="Disordered" evidence="6">
    <location>
        <begin position="249"/>
        <end position="363"/>
    </location>
</feature>
<evidence type="ECO:0000256" key="5">
    <source>
        <dbReference type="ARBA" id="ARBA00023288"/>
    </source>
</evidence>
<evidence type="ECO:0000256" key="1">
    <source>
        <dbReference type="ARBA" id="ARBA00004635"/>
    </source>
</evidence>
<reference evidence="8" key="1">
    <citation type="journal article" date="2013" name="Genetics">
        <title>The draft genome and transcriptome of Panagrellus redivivus are shaped by the harsh demands of a free-living lifestyle.</title>
        <authorList>
            <person name="Srinivasan J."/>
            <person name="Dillman A.R."/>
            <person name="Macchietto M.G."/>
            <person name="Heikkinen L."/>
            <person name="Lakso M."/>
            <person name="Fracchia K.M."/>
            <person name="Antoshechkin I."/>
            <person name="Mortazavi A."/>
            <person name="Wong G."/>
            <person name="Sternberg P.W."/>
        </authorList>
    </citation>
    <scope>NUCLEOTIDE SEQUENCE [LARGE SCALE GENOMIC DNA]</scope>
    <source>
        <strain evidence="8">MT8872</strain>
    </source>
</reference>
<evidence type="ECO:0000256" key="4">
    <source>
        <dbReference type="ARBA" id="ARBA00023186"/>
    </source>
</evidence>
<feature type="compositionally biased region" description="Polar residues" evidence="6">
    <location>
        <begin position="297"/>
        <end position="306"/>
    </location>
</feature>
<evidence type="ECO:0000256" key="2">
    <source>
        <dbReference type="ARBA" id="ARBA00023136"/>
    </source>
</evidence>
<comment type="subcellular location">
    <subcellularLocation>
        <location evidence="1">Membrane</location>
        <topology evidence="1">Lipid-anchor</topology>
    </subcellularLocation>
</comment>
<dbReference type="GO" id="GO:0005737">
    <property type="term" value="C:cytoplasm"/>
    <property type="evidence" value="ECO:0007669"/>
    <property type="project" value="UniProtKB-ARBA"/>
</dbReference>
<sequence length="363" mass="39813">MDPTTNSGKSKKTMKTAATMSQANNTVNTAKSTKSHKSMKGRPNNNEERRVVVYNGPKRTKSEMRLKKDGLYDLLEVSPDASQGEIKRSYRRLALKLHPDKNRGAPNQEAMTERLNQVNRAYAILSDENKRKIYDKYGIAAVQMKEETQCPNGALWFMFTRCGRALTVITSIFTCCFCCFCCFACCCNCFCNCCCNRCCGSGQTEDNDGYMDYQAGRPPPPPAAEPGDNSSKKSVIKSVIKTVSVNSQKVLKKKGDKDKSGKSTSVKSQRPDTPATDLITTGKEKKADPEVAPPVSLQGNVTSQTGGATGGDSAVQKVETGATPEAPKKEDSGQKKDEDGTKKDDSDENEDDDDKEKEKQKQE</sequence>